<comment type="caution">
    <text evidence="1">The sequence shown here is derived from an EMBL/GenBank/DDBJ whole genome shotgun (WGS) entry which is preliminary data.</text>
</comment>
<name>A0A0F8Y9B1_9ZZZZ</name>
<dbReference type="EMBL" id="LAZR01067888">
    <property type="protein sequence ID" value="KKK50694.1"/>
    <property type="molecule type" value="Genomic_DNA"/>
</dbReference>
<protein>
    <submittedName>
        <fullName evidence="1">Uncharacterized protein</fullName>
    </submittedName>
</protein>
<reference evidence="1" key="1">
    <citation type="journal article" date="2015" name="Nature">
        <title>Complex archaea that bridge the gap between prokaryotes and eukaryotes.</title>
        <authorList>
            <person name="Spang A."/>
            <person name="Saw J.H."/>
            <person name="Jorgensen S.L."/>
            <person name="Zaremba-Niedzwiedzka K."/>
            <person name="Martijn J."/>
            <person name="Lind A.E."/>
            <person name="van Eijk R."/>
            <person name="Schleper C."/>
            <person name="Guy L."/>
            <person name="Ettema T.J."/>
        </authorList>
    </citation>
    <scope>NUCLEOTIDE SEQUENCE</scope>
</reference>
<feature type="non-terminal residue" evidence="1">
    <location>
        <position position="1"/>
    </location>
</feature>
<dbReference type="AlphaFoldDB" id="A0A0F8Y9B1"/>
<evidence type="ECO:0000313" key="1">
    <source>
        <dbReference type="EMBL" id="KKK50694.1"/>
    </source>
</evidence>
<feature type="non-terminal residue" evidence="1">
    <location>
        <position position="341"/>
    </location>
</feature>
<organism evidence="1">
    <name type="scientific">marine sediment metagenome</name>
    <dbReference type="NCBI Taxonomy" id="412755"/>
    <lineage>
        <taxon>unclassified sequences</taxon>
        <taxon>metagenomes</taxon>
        <taxon>ecological metagenomes</taxon>
    </lineage>
</organism>
<accession>A0A0F8Y9B1</accession>
<proteinExistence type="predicted"/>
<sequence>YSENIFQNSLTANYDLDWKLNWDAMGLDYYAFAKHASQKDPLVLSYLLQEERYALMEVSERAGFRLPGYLNYTEVYGFLYNNDTQAYDIRYDFSKNNFTVLTNGSITWNVNFSKYTFKDDLIVFKYYGSDYAEVIKDTQKNGMFLKILVPNIYSTHSTIERLQIVFTDFNDNRFIYSMDSLDFDKYFKNASQYKRVISGLSELLEIPVYIDFLSLAATNIEIPFNITNIHSINFVITDAPVWPGSISMYNPNSGFTIVNFPYQIFGISQMSFYKILGNSSSLMVYFDDYQYNFIVDQSNTIEVESLNNTITNLKVFNSEFEYQEGYYPATYSFEDDDIGDN</sequence>
<gene>
    <name evidence="1" type="ORF">LCGC14_3122460</name>
</gene>